<evidence type="ECO:0008006" key="3">
    <source>
        <dbReference type="Google" id="ProtNLM"/>
    </source>
</evidence>
<sequence>MTILKTYESYLRKHNLKSKDIINEVQPNSEDIIFLSGSVIEGFSNSSSDLDVYVLAVDPMFYKNRGNAQVNRTLLGYEQDIFSYDIVISIQYVSFKKAFEFLNEMSNNIIDNNLDYSNSRFIELYHRFLRSYVIFGEGKFTSLISPLLENKEFIRLSAYNRMRFSENRHDDSIGSLESGDSFTAYISARECLEKAVESFLCTYGETNPKQKWLIKKINNLNKLELCWVKEFQSLYFGQLLSLESEELDKKTIEMIKLSTQIRNMTIEKLGEVE</sequence>
<protein>
    <recommendedName>
        <fullName evidence="3">Polymerase nucleotidyl transferase domain-containing protein</fullName>
    </recommendedName>
</protein>
<dbReference type="RefSeq" id="WP_328238102.1">
    <property type="nucleotide sequence ID" value="NZ_JAROAS010000034.1"/>
</dbReference>
<accession>A0ABU6NMY8</accession>
<gene>
    <name evidence="1" type="ORF">P5F74_15065</name>
</gene>
<keyword evidence="2" id="KW-1185">Reference proteome</keyword>
<dbReference type="EMBL" id="JAROAS010000034">
    <property type="protein sequence ID" value="MED4129455.1"/>
    <property type="molecule type" value="Genomic_DNA"/>
</dbReference>
<proteinExistence type="predicted"/>
<comment type="caution">
    <text evidence="1">The sequence shown here is derived from an EMBL/GenBank/DDBJ whole genome shotgun (WGS) entry which is preliminary data.</text>
</comment>
<name>A0ABU6NMY8_9BACI</name>
<evidence type="ECO:0000313" key="1">
    <source>
        <dbReference type="EMBL" id="MED4129455.1"/>
    </source>
</evidence>
<organism evidence="1 2">
    <name type="scientific">Shouchella miscanthi</name>
    <dbReference type="NCBI Taxonomy" id="2598861"/>
    <lineage>
        <taxon>Bacteria</taxon>
        <taxon>Bacillati</taxon>
        <taxon>Bacillota</taxon>
        <taxon>Bacilli</taxon>
        <taxon>Bacillales</taxon>
        <taxon>Bacillaceae</taxon>
        <taxon>Shouchella</taxon>
    </lineage>
</organism>
<dbReference type="Proteomes" id="UP001341820">
    <property type="component" value="Unassembled WGS sequence"/>
</dbReference>
<reference evidence="1 2" key="1">
    <citation type="submission" date="2023-03" db="EMBL/GenBank/DDBJ databases">
        <title>Bacillus Genome Sequencing.</title>
        <authorList>
            <person name="Dunlap C."/>
        </authorList>
    </citation>
    <scope>NUCLEOTIDE SEQUENCE [LARGE SCALE GENOMIC DNA]</scope>
    <source>
        <strain evidence="1 2">B-4107</strain>
    </source>
</reference>
<evidence type="ECO:0000313" key="2">
    <source>
        <dbReference type="Proteomes" id="UP001341820"/>
    </source>
</evidence>